<feature type="compositionally biased region" description="Basic and acidic residues" evidence="1">
    <location>
        <begin position="597"/>
        <end position="607"/>
    </location>
</feature>
<dbReference type="OMA" id="QCKWDAE"/>
<evidence type="ECO:0000313" key="2">
    <source>
        <dbReference type="EMBL" id="KMZ59707.1"/>
    </source>
</evidence>
<feature type="compositionally biased region" description="Low complexity" evidence="1">
    <location>
        <begin position="157"/>
        <end position="168"/>
    </location>
</feature>
<protein>
    <submittedName>
        <fullName evidence="2">Gigantea</fullName>
    </submittedName>
</protein>
<sequence length="1138" mass="125212">MDSTSENWINGLQFSSLLWPPPQDENQRQAQIMAYVEYFGQFTSDRFPDDVAQLIQKHYPSTVNRLLDEVLATFVLHHPEHGHAVVHPILSCIIDGTLVYDKSGLPFSSFISLFSENSEKEYSEQWALACGEILRVLTHYNRPIYKTNNHTNQTERSSSGSQATTSDSTVDEGCSSSYQEPERKPFRPLSPWITDILLTAPLGIRSDYFRWCGGVLGKYASAGELKPPTTASSRGSGKHPQFIPSTPRWAVANGAGVILSVCDEEVSRYETANLTAASVPALLLPPPTTPLDEHLVAGLPALEPYARLFHRYYAIATPSATQRLLLGLLEAPPSWAPDALDAAVQLVELLRAAEDYASGMRLPKNWMHLHFLRAIGTAMSMRSGIAADAAAALLFRVLSLPTLLFPPLRIVDGDDDKQESTCSPSKQIDATRAEENIEATAQGIASMLCAHGPEVEWRICTIWEAAYGLLPLSSSAVDLPEIVVATPLQPPSLSWSLYRPLLKVLEYLPRGSPSEACLMRIFVATVEAILRRTFPLDSLPDQRKKKIQGSWSTELRTMIHSLFLESSVSTDLASRLIFVVLTVCVSYEVLPNGSKRTTGDAARKSSDDIPEEVNGGTSVKIRSRKKQGPVTVFDSFVLAAVCALSCELQLFPLIMKKGRISKPKNSNENSVGSAISHTRRILRILEAHFSLKPSSIGTSWGCSSNEIVAAAMVAAHVSELFRQSKACMNSLTILMRCKWDPEISNRSSSLYHLIDFHGKAVASIVDKAEPLEAHLVQVPLWKVTSDNRGRNSNKRHIDSTNFGGLEKKQNSALQNGRRDGSCNSGMCRDKTELLLNSSASKKNIARLAEDASDLANFLIRDRHIGLNCSAQAFLRSVLQDRNKLCFSVVSLLWHKLIATPETEMCAESTSAQQGWSQVVDALCNVVAAFPTKATAAIVLQAERDLQPWIARDDEQGQKIWMVNQRIVKLIAELMRNHDTPEALVILSSASDLLLRATDGMLVDGEACTLPQLELLEVAASGIKLVLEWGQYGFAVADGLSNLLKCRLPATIQCLSHPSAHVRALSTSVLRDIMPIQLGIKFKKEAIKNSIDWQENIDGCFKWEAKSRIETGLTLVFLTAAAKELNLPLPTESIYAAES</sequence>
<feature type="compositionally biased region" description="Polar residues" evidence="1">
    <location>
        <begin position="147"/>
        <end position="156"/>
    </location>
</feature>
<organism evidence="2 3">
    <name type="scientific">Zostera marina</name>
    <name type="common">Eelgrass</name>
    <dbReference type="NCBI Taxonomy" id="29655"/>
    <lineage>
        <taxon>Eukaryota</taxon>
        <taxon>Viridiplantae</taxon>
        <taxon>Streptophyta</taxon>
        <taxon>Embryophyta</taxon>
        <taxon>Tracheophyta</taxon>
        <taxon>Spermatophyta</taxon>
        <taxon>Magnoliopsida</taxon>
        <taxon>Liliopsida</taxon>
        <taxon>Zosteraceae</taxon>
        <taxon>Zostera</taxon>
    </lineage>
</organism>
<evidence type="ECO:0000313" key="3">
    <source>
        <dbReference type="Proteomes" id="UP000036987"/>
    </source>
</evidence>
<dbReference type="GO" id="GO:0042752">
    <property type="term" value="P:regulation of circadian rhythm"/>
    <property type="evidence" value="ECO:0000318"/>
    <property type="project" value="GO_Central"/>
</dbReference>
<gene>
    <name evidence="2" type="ORF">ZOSMA_65G00390</name>
</gene>
<dbReference type="GO" id="GO:0005634">
    <property type="term" value="C:nucleus"/>
    <property type="evidence" value="ECO:0000318"/>
    <property type="project" value="GO_Central"/>
</dbReference>
<dbReference type="EMBL" id="LFYR01001739">
    <property type="protein sequence ID" value="KMZ59707.1"/>
    <property type="molecule type" value="Genomic_DNA"/>
</dbReference>
<evidence type="ECO:0000256" key="1">
    <source>
        <dbReference type="SAM" id="MobiDB-lite"/>
    </source>
</evidence>
<keyword evidence="3" id="KW-1185">Reference proteome</keyword>
<feature type="region of interest" description="Disordered" evidence="1">
    <location>
        <begin position="223"/>
        <end position="242"/>
    </location>
</feature>
<dbReference type="PRINTS" id="PR02081">
    <property type="entry name" value="GIGANTEA"/>
</dbReference>
<feature type="region of interest" description="Disordered" evidence="1">
    <location>
        <begin position="147"/>
        <end position="184"/>
    </location>
</feature>
<dbReference type="InterPro" id="IPR026211">
    <property type="entry name" value="GIGANTEA"/>
</dbReference>
<dbReference type="Proteomes" id="UP000036987">
    <property type="component" value="Unassembled WGS sequence"/>
</dbReference>
<dbReference type="PANTHER" id="PTHR36319:SF1">
    <property type="entry name" value="PROTEIN GIGANTEA"/>
    <property type="match status" value="1"/>
</dbReference>
<dbReference type="GO" id="GO:0006950">
    <property type="term" value="P:response to stress"/>
    <property type="evidence" value="ECO:0000318"/>
    <property type="project" value="GO_Central"/>
</dbReference>
<dbReference type="STRING" id="29655.A0A0K9NUI3"/>
<dbReference type="PANTHER" id="PTHR36319">
    <property type="entry name" value="PROTEIN GIGANTEA"/>
    <property type="match status" value="1"/>
</dbReference>
<proteinExistence type="predicted"/>
<comment type="caution">
    <text evidence="2">The sequence shown here is derived from an EMBL/GenBank/DDBJ whole genome shotgun (WGS) entry which is preliminary data.</text>
</comment>
<name>A0A0K9NUI3_ZOSMR</name>
<dbReference type="GO" id="GO:0048586">
    <property type="term" value="P:regulation of long-day photoperiodism, flowering"/>
    <property type="evidence" value="ECO:0000318"/>
    <property type="project" value="GO_Central"/>
</dbReference>
<reference evidence="3" key="1">
    <citation type="journal article" date="2016" name="Nature">
        <title>The genome of the seagrass Zostera marina reveals angiosperm adaptation to the sea.</title>
        <authorList>
            <person name="Olsen J.L."/>
            <person name="Rouze P."/>
            <person name="Verhelst B."/>
            <person name="Lin Y.-C."/>
            <person name="Bayer T."/>
            <person name="Collen J."/>
            <person name="Dattolo E."/>
            <person name="De Paoli E."/>
            <person name="Dittami S."/>
            <person name="Maumus F."/>
            <person name="Michel G."/>
            <person name="Kersting A."/>
            <person name="Lauritano C."/>
            <person name="Lohaus R."/>
            <person name="Toepel M."/>
            <person name="Tonon T."/>
            <person name="Vanneste K."/>
            <person name="Amirebrahimi M."/>
            <person name="Brakel J."/>
            <person name="Bostroem C."/>
            <person name="Chovatia M."/>
            <person name="Grimwood J."/>
            <person name="Jenkins J.W."/>
            <person name="Jueterbock A."/>
            <person name="Mraz A."/>
            <person name="Stam W.T."/>
            <person name="Tice H."/>
            <person name="Bornberg-Bauer E."/>
            <person name="Green P.J."/>
            <person name="Pearson G.A."/>
            <person name="Procaccini G."/>
            <person name="Duarte C.M."/>
            <person name="Schmutz J."/>
            <person name="Reusch T.B.H."/>
            <person name="Van de Peer Y."/>
        </authorList>
    </citation>
    <scope>NUCLEOTIDE SEQUENCE [LARGE SCALE GENOMIC DNA]</scope>
    <source>
        <strain evidence="3">cv. Finnish</strain>
    </source>
</reference>
<accession>A0A0K9NUI3</accession>
<dbReference type="AlphaFoldDB" id="A0A0K9NUI3"/>
<dbReference type="OrthoDB" id="1893477at2759"/>
<feature type="region of interest" description="Disordered" evidence="1">
    <location>
        <begin position="595"/>
        <end position="621"/>
    </location>
</feature>